<sequence>MHHDENFKDPFNVKYLLAALVTAVALPLLHVVLGWFVYYL</sequence>
<organism evidence="2 3">
    <name type="scientific">Bowmanella pacifica</name>
    <dbReference type="NCBI Taxonomy" id="502051"/>
    <lineage>
        <taxon>Bacteria</taxon>
        <taxon>Pseudomonadati</taxon>
        <taxon>Pseudomonadota</taxon>
        <taxon>Gammaproteobacteria</taxon>
        <taxon>Alteromonadales</taxon>
        <taxon>Alteromonadaceae</taxon>
        <taxon>Bowmanella</taxon>
    </lineage>
</organism>
<dbReference type="Proteomes" id="UP000606935">
    <property type="component" value="Unassembled WGS sequence"/>
</dbReference>
<proteinExistence type="predicted"/>
<keyword evidence="1" id="KW-1133">Transmembrane helix</keyword>
<dbReference type="EMBL" id="BMLS01000005">
    <property type="protein sequence ID" value="GGO72294.1"/>
    <property type="molecule type" value="Genomic_DNA"/>
</dbReference>
<gene>
    <name evidence="2" type="ORF">GCM10010982_30070</name>
</gene>
<comment type="caution">
    <text evidence="2">The sequence shown here is derived from an EMBL/GenBank/DDBJ whole genome shotgun (WGS) entry which is preliminary data.</text>
</comment>
<evidence type="ECO:0000313" key="3">
    <source>
        <dbReference type="Proteomes" id="UP000606935"/>
    </source>
</evidence>
<reference evidence="2" key="2">
    <citation type="submission" date="2020-09" db="EMBL/GenBank/DDBJ databases">
        <authorList>
            <person name="Sun Q."/>
            <person name="Zhou Y."/>
        </authorList>
    </citation>
    <scope>NUCLEOTIDE SEQUENCE</scope>
    <source>
        <strain evidence="2">CGMCC 1.7086</strain>
    </source>
</reference>
<keyword evidence="1" id="KW-0472">Membrane</keyword>
<reference evidence="2" key="1">
    <citation type="journal article" date="2014" name="Int. J. Syst. Evol. Microbiol.">
        <title>Complete genome sequence of Corynebacterium casei LMG S-19264T (=DSM 44701T), isolated from a smear-ripened cheese.</title>
        <authorList>
            <consortium name="US DOE Joint Genome Institute (JGI-PGF)"/>
            <person name="Walter F."/>
            <person name="Albersmeier A."/>
            <person name="Kalinowski J."/>
            <person name="Ruckert C."/>
        </authorList>
    </citation>
    <scope>NUCLEOTIDE SEQUENCE</scope>
    <source>
        <strain evidence="2">CGMCC 1.7086</strain>
    </source>
</reference>
<dbReference type="RefSeq" id="WP_268237432.1">
    <property type="nucleotide sequence ID" value="NZ_BMLS01000005.1"/>
</dbReference>
<protein>
    <submittedName>
        <fullName evidence="2">Uncharacterized protein</fullName>
    </submittedName>
</protein>
<evidence type="ECO:0000256" key="1">
    <source>
        <dbReference type="SAM" id="Phobius"/>
    </source>
</evidence>
<keyword evidence="1" id="KW-0812">Transmembrane</keyword>
<keyword evidence="3" id="KW-1185">Reference proteome</keyword>
<evidence type="ECO:0000313" key="2">
    <source>
        <dbReference type="EMBL" id="GGO72294.1"/>
    </source>
</evidence>
<dbReference type="AlphaFoldDB" id="A0A918DLB8"/>
<name>A0A918DLB8_9ALTE</name>
<accession>A0A918DLB8</accession>
<feature type="transmembrane region" description="Helical" evidence="1">
    <location>
        <begin position="15"/>
        <end position="38"/>
    </location>
</feature>